<dbReference type="GO" id="GO:0046983">
    <property type="term" value="F:protein dimerization activity"/>
    <property type="evidence" value="ECO:0007669"/>
    <property type="project" value="InterPro"/>
</dbReference>
<organism evidence="5 6">
    <name type="scientific">Stephania yunnanensis</name>
    <dbReference type="NCBI Taxonomy" id="152371"/>
    <lineage>
        <taxon>Eukaryota</taxon>
        <taxon>Viridiplantae</taxon>
        <taxon>Streptophyta</taxon>
        <taxon>Embryophyta</taxon>
        <taxon>Tracheophyta</taxon>
        <taxon>Spermatophyta</taxon>
        <taxon>Magnoliopsida</taxon>
        <taxon>Ranunculales</taxon>
        <taxon>Menispermaceae</taxon>
        <taxon>Menispermoideae</taxon>
        <taxon>Cissampelideae</taxon>
        <taxon>Stephania</taxon>
    </lineage>
</organism>
<evidence type="ECO:0000256" key="2">
    <source>
        <dbReference type="ARBA" id="ARBA00023163"/>
    </source>
</evidence>
<comment type="caution">
    <text evidence="5">The sequence shown here is derived from an EMBL/GenBank/DDBJ whole genome shotgun (WGS) entry which is preliminary data.</text>
</comment>
<gene>
    <name evidence="5" type="ORF">Syun_015460</name>
</gene>
<feature type="compositionally biased region" description="Acidic residues" evidence="3">
    <location>
        <begin position="211"/>
        <end position="226"/>
    </location>
</feature>
<keyword evidence="6" id="KW-1185">Reference proteome</keyword>
<dbReference type="InterPro" id="IPR037546">
    <property type="entry name" value="SAC51-like"/>
</dbReference>
<evidence type="ECO:0000256" key="3">
    <source>
        <dbReference type="SAM" id="MobiDB-lite"/>
    </source>
</evidence>
<name>A0AAP0JM26_9MAGN</name>
<dbReference type="PROSITE" id="PS50888">
    <property type="entry name" value="BHLH"/>
    <property type="match status" value="1"/>
</dbReference>
<dbReference type="PANTHER" id="PTHR36066">
    <property type="entry name" value="TRANSCRIPTION FACTOR BHLH145"/>
    <property type="match status" value="1"/>
</dbReference>
<dbReference type="PANTHER" id="PTHR36066:SF2">
    <property type="entry name" value="TRANSCRIPTION FACTOR BHLH145"/>
    <property type="match status" value="1"/>
</dbReference>
<dbReference type="Proteomes" id="UP001420932">
    <property type="component" value="Unassembled WGS sequence"/>
</dbReference>
<evidence type="ECO:0000313" key="5">
    <source>
        <dbReference type="EMBL" id="KAK9136130.1"/>
    </source>
</evidence>
<dbReference type="Gene3D" id="4.10.280.10">
    <property type="entry name" value="Helix-loop-helix DNA-binding domain"/>
    <property type="match status" value="1"/>
</dbReference>
<proteinExistence type="predicted"/>
<sequence>MGKDRGTSVHNHYSNWQSANPNCNANAPNQVQINGVAGHTNLLPFMCPANGSLPIGAAPQLGYLTASHFYQQNGWLNSVPCPHQVVTPAPRAMAMDKISALANAFEGKAMPNLANGPTQKRFIIFDQSGNRTNVIFSSVNDSPPIQPVNLGFKKPFDNFGSNEEPVVRKDSIYESRINVSDKLDGNLGSSGYESEMQEDSEELDALLYSDGDSDYDDDDDDDDEESSTGHSPSKITEYKRCRGVEQSVEEIASSDGTTKRKRHRDSDNDASSVMDTASSVKYTHDPVIFEDDAESSCVRDEIQEEEETQSSPVTKRLKKERIRETISILQSIIPDGNGNKDAMFVLDEAISYLKHLKLMAISLGVVTT</sequence>
<accession>A0AAP0JM26</accession>
<evidence type="ECO:0000256" key="1">
    <source>
        <dbReference type="ARBA" id="ARBA00023015"/>
    </source>
</evidence>
<evidence type="ECO:0000259" key="4">
    <source>
        <dbReference type="PROSITE" id="PS50888"/>
    </source>
</evidence>
<reference evidence="5 6" key="1">
    <citation type="submission" date="2024-01" db="EMBL/GenBank/DDBJ databases">
        <title>Genome assemblies of Stephania.</title>
        <authorList>
            <person name="Yang L."/>
        </authorList>
    </citation>
    <scope>NUCLEOTIDE SEQUENCE [LARGE SCALE GENOMIC DNA]</scope>
    <source>
        <strain evidence="5">YNDBR</strain>
        <tissue evidence="5">Leaf</tissue>
    </source>
</reference>
<dbReference type="InterPro" id="IPR036638">
    <property type="entry name" value="HLH_DNA-bd_sf"/>
</dbReference>
<feature type="domain" description="BHLH" evidence="4">
    <location>
        <begin position="306"/>
        <end position="356"/>
    </location>
</feature>
<dbReference type="InterPro" id="IPR011598">
    <property type="entry name" value="bHLH_dom"/>
</dbReference>
<dbReference type="SUPFAM" id="SSF47459">
    <property type="entry name" value="HLH, helix-loop-helix DNA-binding domain"/>
    <property type="match status" value="1"/>
</dbReference>
<keyword evidence="1" id="KW-0805">Transcription regulation</keyword>
<dbReference type="EMBL" id="JBBNAF010000006">
    <property type="protein sequence ID" value="KAK9136130.1"/>
    <property type="molecule type" value="Genomic_DNA"/>
</dbReference>
<keyword evidence="2" id="KW-0804">Transcription</keyword>
<protein>
    <recommendedName>
        <fullName evidence="4">BHLH domain-containing protein</fullName>
    </recommendedName>
</protein>
<feature type="region of interest" description="Disordered" evidence="3">
    <location>
        <begin position="208"/>
        <end position="274"/>
    </location>
</feature>
<evidence type="ECO:0000313" key="6">
    <source>
        <dbReference type="Proteomes" id="UP001420932"/>
    </source>
</evidence>
<dbReference type="AlphaFoldDB" id="A0AAP0JM26"/>